<organism evidence="1 2">
    <name type="scientific">Trifolium medium</name>
    <dbReference type="NCBI Taxonomy" id="97028"/>
    <lineage>
        <taxon>Eukaryota</taxon>
        <taxon>Viridiplantae</taxon>
        <taxon>Streptophyta</taxon>
        <taxon>Embryophyta</taxon>
        <taxon>Tracheophyta</taxon>
        <taxon>Spermatophyta</taxon>
        <taxon>Magnoliopsida</taxon>
        <taxon>eudicotyledons</taxon>
        <taxon>Gunneridae</taxon>
        <taxon>Pentapetalae</taxon>
        <taxon>rosids</taxon>
        <taxon>fabids</taxon>
        <taxon>Fabales</taxon>
        <taxon>Fabaceae</taxon>
        <taxon>Papilionoideae</taxon>
        <taxon>50 kb inversion clade</taxon>
        <taxon>NPAAA clade</taxon>
        <taxon>Hologalegina</taxon>
        <taxon>IRL clade</taxon>
        <taxon>Trifolieae</taxon>
        <taxon>Trifolium</taxon>
    </lineage>
</organism>
<keyword evidence="2" id="KW-1185">Reference proteome</keyword>
<sequence length="22" mass="2308">DYGWKDECADCGGVGYVGGYHG</sequence>
<dbReference type="Proteomes" id="UP000265520">
    <property type="component" value="Unassembled WGS sequence"/>
</dbReference>
<feature type="non-terminal residue" evidence="1">
    <location>
        <position position="1"/>
    </location>
</feature>
<comment type="caution">
    <text evidence="1">The sequence shown here is derived from an EMBL/GenBank/DDBJ whole genome shotgun (WGS) entry which is preliminary data.</text>
</comment>
<name>A0A392VYT0_9FABA</name>
<dbReference type="AlphaFoldDB" id="A0A392VYT0"/>
<accession>A0A392VYT0</accession>
<dbReference type="EMBL" id="LXQA011332197">
    <property type="protein sequence ID" value="MCI93554.1"/>
    <property type="molecule type" value="Genomic_DNA"/>
</dbReference>
<protein>
    <submittedName>
        <fullName evidence="1">Uncharacterized protein</fullName>
    </submittedName>
</protein>
<reference evidence="1 2" key="1">
    <citation type="journal article" date="2018" name="Front. Plant Sci.">
        <title>Red Clover (Trifolium pratense) and Zigzag Clover (T. medium) - A Picture of Genomic Similarities and Differences.</title>
        <authorList>
            <person name="Dluhosova J."/>
            <person name="Istvanek J."/>
            <person name="Nedelnik J."/>
            <person name="Repkova J."/>
        </authorList>
    </citation>
    <scope>NUCLEOTIDE SEQUENCE [LARGE SCALE GENOMIC DNA]</scope>
    <source>
        <strain evidence="2">cv. 10/8</strain>
        <tissue evidence="1">Leaf</tissue>
    </source>
</reference>
<proteinExistence type="predicted"/>
<evidence type="ECO:0000313" key="2">
    <source>
        <dbReference type="Proteomes" id="UP000265520"/>
    </source>
</evidence>
<evidence type="ECO:0000313" key="1">
    <source>
        <dbReference type="EMBL" id="MCI93554.1"/>
    </source>
</evidence>